<reference evidence="1" key="1">
    <citation type="journal article" date="2019" name="bioRxiv">
        <title>The Genome of the Zebra Mussel, Dreissena polymorpha: A Resource for Invasive Species Research.</title>
        <authorList>
            <person name="McCartney M.A."/>
            <person name="Auch B."/>
            <person name="Kono T."/>
            <person name="Mallez S."/>
            <person name="Zhang Y."/>
            <person name="Obille A."/>
            <person name="Becker A."/>
            <person name="Abrahante J.E."/>
            <person name="Garbe J."/>
            <person name="Badalamenti J.P."/>
            <person name="Herman A."/>
            <person name="Mangelson H."/>
            <person name="Liachko I."/>
            <person name="Sullivan S."/>
            <person name="Sone E.D."/>
            <person name="Koren S."/>
            <person name="Silverstein K.A.T."/>
            <person name="Beckman K.B."/>
            <person name="Gohl D.M."/>
        </authorList>
    </citation>
    <scope>NUCLEOTIDE SEQUENCE</scope>
    <source>
        <strain evidence="1">Duluth1</strain>
        <tissue evidence="1">Whole animal</tissue>
    </source>
</reference>
<protein>
    <recommendedName>
        <fullName evidence="3">Reverse transcriptase</fullName>
    </recommendedName>
</protein>
<keyword evidence="2" id="KW-1185">Reference proteome</keyword>
<evidence type="ECO:0000313" key="1">
    <source>
        <dbReference type="EMBL" id="KAH3781948.1"/>
    </source>
</evidence>
<evidence type="ECO:0008006" key="3">
    <source>
        <dbReference type="Google" id="ProtNLM"/>
    </source>
</evidence>
<organism evidence="1 2">
    <name type="scientific">Dreissena polymorpha</name>
    <name type="common">Zebra mussel</name>
    <name type="synonym">Mytilus polymorpha</name>
    <dbReference type="NCBI Taxonomy" id="45954"/>
    <lineage>
        <taxon>Eukaryota</taxon>
        <taxon>Metazoa</taxon>
        <taxon>Spiralia</taxon>
        <taxon>Lophotrochozoa</taxon>
        <taxon>Mollusca</taxon>
        <taxon>Bivalvia</taxon>
        <taxon>Autobranchia</taxon>
        <taxon>Heteroconchia</taxon>
        <taxon>Euheterodonta</taxon>
        <taxon>Imparidentia</taxon>
        <taxon>Neoheterodontei</taxon>
        <taxon>Myida</taxon>
        <taxon>Dreissenoidea</taxon>
        <taxon>Dreissenidae</taxon>
        <taxon>Dreissena</taxon>
    </lineage>
</organism>
<gene>
    <name evidence="1" type="ORF">DPMN_159857</name>
</gene>
<evidence type="ECO:0000313" key="2">
    <source>
        <dbReference type="Proteomes" id="UP000828390"/>
    </source>
</evidence>
<dbReference type="EMBL" id="JAIWYP010000008">
    <property type="protein sequence ID" value="KAH3781948.1"/>
    <property type="molecule type" value="Genomic_DNA"/>
</dbReference>
<sequence>MLQDVRAQHCQQCHGTPRLMQHPYRLTTWFQKAAELRNTTPNLADELLKSLDKGKQYDLAILDFSKAFDKVPHKRVC</sequence>
<accession>A0A9D4EME4</accession>
<dbReference type="AlphaFoldDB" id="A0A9D4EME4"/>
<dbReference type="Proteomes" id="UP000828390">
    <property type="component" value="Unassembled WGS sequence"/>
</dbReference>
<proteinExistence type="predicted"/>
<reference evidence="1" key="2">
    <citation type="submission" date="2020-11" db="EMBL/GenBank/DDBJ databases">
        <authorList>
            <person name="McCartney M.A."/>
            <person name="Auch B."/>
            <person name="Kono T."/>
            <person name="Mallez S."/>
            <person name="Becker A."/>
            <person name="Gohl D.M."/>
            <person name="Silverstein K.A.T."/>
            <person name="Koren S."/>
            <person name="Bechman K.B."/>
            <person name="Herman A."/>
            <person name="Abrahante J.E."/>
            <person name="Garbe J."/>
        </authorList>
    </citation>
    <scope>NUCLEOTIDE SEQUENCE</scope>
    <source>
        <strain evidence="1">Duluth1</strain>
        <tissue evidence="1">Whole animal</tissue>
    </source>
</reference>
<comment type="caution">
    <text evidence="1">The sequence shown here is derived from an EMBL/GenBank/DDBJ whole genome shotgun (WGS) entry which is preliminary data.</text>
</comment>
<name>A0A9D4EME4_DREPO</name>